<dbReference type="SUPFAM" id="SSF51206">
    <property type="entry name" value="cAMP-binding domain-like"/>
    <property type="match status" value="1"/>
</dbReference>
<dbReference type="Pfam" id="PF00027">
    <property type="entry name" value="cNMP_binding"/>
    <property type="match status" value="1"/>
</dbReference>
<dbReference type="CDD" id="cd00038">
    <property type="entry name" value="CAP_ED"/>
    <property type="match status" value="1"/>
</dbReference>
<reference evidence="3" key="1">
    <citation type="submission" date="2016-10" db="EMBL/GenBank/DDBJ databases">
        <authorList>
            <person name="Varghese N."/>
            <person name="Submissions S."/>
        </authorList>
    </citation>
    <scope>NUCLEOTIDE SEQUENCE [LARGE SCALE GENOMIC DNA]</scope>
    <source>
        <strain evidence="3">CGMCC 1.10370</strain>
    </source>
</reference>
<dbReference type="STRING" id="739143.SAMN05216297_108218"/>
<name>A0A1I1SUP7_9FLAO</name>
<dbReference type="InterPro" id="IPR018490">
    <property type="entry name" value="cNMP-bd_dom_sf"/>
</dbReference>
<proteinExistence type="predicted"/>
<dbReference type="Proteomes" id="UP000199672">
    <property type="component" value="Unassembled WGS sequence"/>
</dbReference>
<evidence type="ECO:0000259" key="1">
    <source>
        <dbReference type="Pfam" id="PF00027"/>
    </source>
</evidence>
<keyword evidence="2" id="KW-0418">Kinase</keyword>
<dbReference type="InterPro" id="IPR000595">
    <property type="entry name" value="cNMP-bd_dom"/>
</dbReference>
<sequence>MYTPKIRNMKRKQFESLKNNGIENIYKLISNYVEIDELEWEYCCNSFKSTFFPKKSILLNQNEICSKIFFVAGGLLRIYYTDEKGEEKTFHFCLEGTFGVDYESFLKNIPSSFSIQAVEDTLVIEVTFEMLQTLYSTVRNGEKLGRLITEDYFFILNDKIKAFYMHSPLERYETMNAKFPTLLQRVPQYHIASYLNISSVHLSRLKYASKIKNTPND</sequence>
<organism evidence="2 3">
    <name type="scientific">Flavobacterium phragmitis</name>
    <dbReference type="NCBI Taxonomy" id="739143"/>
    <lineage>
        <taxon>Bacteria</taxon>
        <taxon>Pseudomonadati</taxon>
        <taxon>Bacteroidota</taxon>
        <taxon>Flavobacteriia</taxon>
        <taxon>Flavobacteriales</taxon>
        <taxon>Flavobacteriaceae</taxon>
        <taxon>Flavobacterium</taxon>
    </lineage>
</organism>
<evidence type="ECO:0000313" key="3">
    <source>
        <dbReference type="Proteomes" id="UP000199672"/>
    </source>
</evidence>
<feature type="domain" description="Cyclic nucleotide-binding" evidence="1">
    <location>
        <begin position="51"/>
        <end position="136"/>
    </location>
</feature>
<dbReference type="OrthoDB" id="663011at2"/>
<accession>A0A1I1SUP7</accession>
<dbReference type="EMBL" id="FOMH01000008">
    <property type="protein sequence ID" value="SFD50072.1"/>
    <property type="molecule type" value="Genomic_DNA"/>
</dbReference>
<dbReference type="AlphaFoldDB" id="A0A1I1SUP7"/>
<gene>
    <name evidence="2" type="ORF">SAMN05216297_108218</name>
</gene>
<dbReference type="GO" id="GO:0016301">
    <property type="term" value="F:kinase activity"/>
    <property type="evidence" value="ECO:0007669"/>
    <property type="project" value="UniProtKB-KW"/>
</dbReference>
<keyword evidence="3" id="KW-1185">Reference proteome</keyword>
<dbReference type="Gene3D" id="2.60.120.10">
    <property type="entry name" value="Jelly Rolls"/>
    <property type="match status" value="1"/>
</dbReference>
<protein>
    <submittedName>
        <fullName evidence="2">cAMP-binding domain of CRP or a regulatory subunit of cAMP-dependent protein kinases</fullName>
    </submittedName>
</protein>
<keyword evidence="2" id="KW-0808">Transferase</keyword>
<evidence type="ECO:0000313" key="2">
    <source>
        <dbReference type="EMBL" id="SFD50072.1"/>
    </source>
</evidence>
<dbReference type="InterPro" id="IPR014710">
    <property type="entry name" value="RmlC-like_jellyroll"/>
</dbReference>